<accession>A0A5C1YMN6</accession>
<sequence length="310" mass="31972">MSETGFSKRRIDVTFTMPQTTGAAQSVTLSGYRVGCRVLSTGLETGMTCALRIEGMAQDMMNRLSVAQAGMATQGRTLVSVRAGTGQGVLPVIFTGGVVEAFAQYAAAPDTAFHIQAQSTALPAALPVSATSFAADVPVPTIMRALADKAGLAFSNNGVGSVLRGGVYYKGAAAEQMDSCARAAGIAYHVGLDTLSIWPMGMAAAANPVTVSPATGLIGYPSYSQYGVALRTVFNPDIHFRGGIRLDSGTTTAGVAPSGTSATPALHQPASGVWVVSRLMHDLQAEVPGGTWMTDMEAARPDRAGQGFAY</sequence>
<dbReference type="InterPro" id="IPR054496">
    <property type="entry name" value="E217_GP41"/>
</dbReference>
<proteinExistence type="predicted"/>
<dbReference type="RefSeq" id="WP_149278890.1">
    <property type="nucleotide sequence ID" value="NZ_CP043506.1"/>
</dbReference>
<dbReference type="Proteomes" id="UP000324536">
    <property type="component" value="Chromosome"/>
</dbReference>
<protein>
    <submittedName>
        <fullName evidence="1">Uncharacterized protein</fullName>
    </submittedName>
</protein>
<keyword evidence="2" id="KW-1185">Reference proteome</keyword>
<dbReference type="EMBL" id="CP043506">
    <property type="protein sequence ID" value="QEO17211.1"/>
    <property type="molecule type" value="Genomic_DNA"/>
</dbReference>
<dbReference type="OrthoDB" id="5690318at2"/>
<organism evidence="1 2">
    <name type="scientific">Acetobacter vaccinii</name>
    <dbReference type="NCBI Taxonomy" id="2592655"/>
    <lineage>
        <taxon>Bacteria</taxon>
        <taxon>Pseudomonadati</taxon>
        <taxon>Pseudomonadota</taxon>
        <taxon>Alphaproteobacteria</taxon>
        <taxon>Acetobacterales</taxon>
        <taxon>Acetobacteraceae</taxon>
        <taxon>Acetobacter</taxon>
    </lineage>
</organism>
<evidence type="ECO:0000313" key="1">
    <source>
        <dbReference type="EMBL" id="QEO17211.1"/>
    </source>
</evidence>
<name>A0A5C1YMN6_9PROT</name>
<dbReference type="Pfam" id="PF22759">
    <property type="entry name" value="E217_GP41"/>
    <property type="match status" value="1"/>
</dbReference>
<reference evidence="1 2" key="1">
    <citation type="submission" date="2019-09" db="EMBL/GenBank/DDBJ databases">
        <title>Genome sequencing of strain KACC 21233.</title>
        <authorList>
            <person name="Heo J."/>
            <person name="Kim S.-J."/>
            <person name="Kim J.-S."/>
            <person name="Hong S.-B."/>
            <person name="Kwon S.-W."/>
        </authorList>
    </citation>
    <scope>NUCLEOTIDE SEQUENCE [LARGE SCALE GENOMIC DNA]</scope>
    <source>
        <strain evidence="1 2">KACC 21233</strain>
    </source>
</reference>
<dbReference type="KEGG" id="acek:FLP30_05250"/>
<dbReference type="AlphaFoldDB" id="A0A5C1YMN6"/>
<evidence type="ECO:0000313" key="2">
    <source>
        <dbReference type="Proteomes" id="UP000324536"/>
    </source>
</evidence>
<gene>
    <name evidence="1" type="ORF">FLP30_05250</name>
</gene>